<keyword evidence="4" id="KW-1185">Reference proteome</keyword>
<keyword evidence="2" id="KW-1133">Transmembrane helix</keyword>
<evidence type="ECO:0000313" key="4">
    <source>
        <dbReference type="Proteomes" id="UP000487268"/>
    </source>
</evidence>
<sequence length="346" mass="36099">MDGNSTGPVQGPRLHSARRTFLPVGVAALAALAVAGGLDVVHHHERVVAKERTAKPASAKTPKKKPAQTALPRYVVGVRRPGNALVVRDIRTGKDVGLPVAAPPGQLFQRIARGGGGTYVVAAAAGKKVTFQRLRLEKDGRPKEMAPIPNAVVSGVSTAASDLAVSPDGTHIAYVTYRGTAGRVDVLTPASGERKTWTSRTTARISSLSWAGDTLSFVWSPSGRKAKAAKAVRQVRTLDTTLAPGSLRVSKSVLRLPAGSGTAVLSPDGRSVTTGVPERSETTLRTYSIETGKPTKDLWTQEVQGGLRRLDIGGGPGHLLAYGADGRLYIQGAPAVPAADLADAAW</sequence>
<accession>A0A7K0BXJ2</accession>
<dbReference type="Proteomes" id="UP000487268">
    <property type="component" value="Unassembled WGS sequence"/>
</dbReference>
<evidence type="ECO:0008006" key="5">
    <source>
        <dbReference type="Google" id="ProtNLM"/>
    </source>
</evidence>
<feature type="region of interest" description="Disordered" evidence="1">
    <location>
        <begin position="49"/>
        <end position="68"/>
    </location>
</feature>
<organism evidence="3 4">
    <name type="scientific">Actinomadura macrotermitis</name>
    <dbReference type="NCBI Taxonomy" id="2585200"/>
    <lineage>
        <taxon>Bacteria</taxon>
        <taxon>Bacillati</taxon>
        <taxon>Actinomycetota</taxon>
        <taxon>Actinomycetes</taxon>
        <taxon>Streptosporangiales</taxon>
        <taxon>Thermomonosporaceae</taxon>
        <taxon>Actinomadura</taxon>
    </lineage>
</organism>
<keyword evidence="2" id="KW-0472">Membrane</keyword>
<dbReference type="OrthoDB" id="3468798at2"/>
<evidence type="ECO:0000313" key="3">
    <source>
        <dbReference type="EMBL" id="MQY05901.1"/>
    </source>
</evidence>
<dbReference type="InterPro" id="IPR011044">
    <property type="entry name" value="Quino_amine_DH_bsu"/>
</dbReference>
<dbReference type="Gene3D" id="2.130.10.10">
    <property type="entry name" value="YVTN repeat-like/Quinoprotein amine dehydrogenase"/>
    <property type="match status" value="1"/>
</dbReference>
<dbReference type="AlphaFoldDB" id="A0A7K0BXJ2"/>
<dbReference type="RefSeq" id="WP_153534238.1">
    <property type="nucleotide sequence ID" value="NZ_WEGH01000002.1"/>
</dbReference>
<dbReference type="InterPro" id="IPR015943">
    <property type="entry name" value="WD40/YVTN_repeat-like_dom_sf"/>
</dbReference>
<proteinExistence type="predicted"/>
<protein>
    <recommendedName>
        <fullName evidence="5">Lipoprotein LpqB beta-propeller domain-containing protein</fullName>
    </recommendedName>
</protein>
<dbReference type="SUPFAM" id="SSF50969">
    <property type="entry name" value="YVTN repeat-like/Quinoprotein amine dehydrogenase"/>
    <property type="match status" value="1"/>
</dbReference>
<comment type="caution">
    <text evidence="3">The sequence shown here is derived from an EMBL/GenBank/DDBJ whole genome shotgun (WGS) entry which is preliminary data.</text>
</comment>
<reference evidence="3 4" key="1">
    <citation type="submission" date="2019-10" db="EMBL/GenBank/DDBJ databases">
        <title>Actinomadura rubteroloni sp. nov. and Actinomadura macrotermitis sp. nov., isolated from the gut of fungus growing-termite Macrotermes natalensis.</title>
        <authorList>
            <person name="Benndorf R."/>
            <person name="Martin K."/>
            <person name="Kuefner M."/>
            <person name="De Beer W."/>
            <person name="Kaster A.-K."/>
            <person name="Vollmers J."/>
            <person name="Poulsen M."/>
            <person name="Beemelmanns C."/>
        </authorList>
    </citation>
    <scope>NUCLEOTIDE SEQUENCE [LARGE SCALE GENOMIC DNA]</scope>
    <source>
        <strain evidence="3 4">RB68</strain>
    </source>
</reference>
<dbReference type="Pfam" id="PF07676">
    <property type="entry name" value="PD40"/>
    <property type="match status" value="1"/>
</dbReference>
<feature type="transmembrane region" description="Helical" evidence="2">
    <location>
        <begin position="20"/>
        <end position="41"/>
    </location>
</feature>
<evidence type="ECO:0000256" key="1">
    <source>
        <dbReference type="SAM" id="MobiDB-lite"/>
    </source>
</evidence>
<name>A0A7K0BXJ2_9ACTN</name>
<evidence type="ECO:0000256" key="2">
    <source>
        <dbReference type="SAM" id="Phobius"/>
    </source>
</evidence>
<dbReference type="EMBL" id="WEGH01000002">
    <property type="protein sequence ID" value="MQY05901.1"/>
    <property type="molecule type" value="Genomic_DNA"/>
</dbReference>
<keyword evidence="2" id="KW-0812">Transmembrane</keyword>
<dbReference type="InterPro" id="IPR011659">
    <property type="entry name" value="WD40"/>
</dbReference>
<gene>
    <name evidence="3" type="ORF">ACRB68_39800</name>
</gene>